<dbReference type="Proteomes" id="UP000315751">
    <property type="component" value="Unassembled WGS sequence"/>
</dbReference>
<dbReference type="EMBL" id="VITR01000006">
    <property type="protein sequence ID" value="TWB42509.1"/>
    <property type="molecule type" value="Genomic_DNA"/>
</dbReference>
<evidence type="ECO:0000256" key="3">
    <source>
        <dbReference type="ARBA" id="ARBA00023163"/>
    </source>
</evidence>
<dbReference type="PROSITE" id="PS01124">
    <property type="entry name" value="HTH_ARAC_FAMILY_2"/>
    <property type="match status" value="1"/>
</dbReference>
<dbReference type="Pfam" id="PF14525">
    <property type="entry name" value="AraC_binding_2"/>
    <property type="match status" value="1"/>
</dbReference>
<dbReference type="PROSITE" id="PS00041">
    <property type="entry name" value="HTH_ARAC_FAMILY_1"/>
    <property type="match status" value="1"/>
</dbReference>
<evidence type="ECO:0000313" key="6">
    <source>
        <dbReference type="Proteomes" id="UP000315751"/>
    </source>
</evidence>
<keyword evidence="2" id="KW-0238">DNA-binding</keyword>
<dbReference type="InterPro" id="IPR035418">
    <property type="entry name" value="AraC-bd_2"/>
</dbReference>
<dbReference type="InterPro" id="IPR018060">
    <property type="entry name" value="HTH_AraC"/>
</dbReference>
<dbReference type="Pfam" id="PF12833">
    <property type="entry name" value="HTH_18"/>
    <property type="match status" value="1"/>
</dbReference>
<name>A0A560H9N6_9PROT</name>
<dbReference type="InterPro" id="IPR020449">
    <property type="entry name" value="Tscrpt_reg_AraC-type_HTH"/>
</dbReference>
<evidence type="ECO:0000256" key="1">
    <source>
        <dbReference type="ARBA" id="ARBA00023015"/>
    </source>
</evidence>
<reference evidence="5 6" key="1">
    <citation type="submission" date="2019-06" db="EMBL/GenBank/DDBJ databases">
        <title>Genomic Encyclopedia of Type Strains, Phase IV (KMG-V): Genome sequencing to study the core and pangenomes of soil and plant-associated prokaryotes.</title>
        <authorList>
            <person name="Whitman W."/>
        </authorList>
    </citation>
    <scope>NUCLEOTIDE SEQUENCE [LARGE SCALE GENOMIC DNA]</scope>
    <source>
        <strain evidence="5 6">BR 11622</strain>
    </source>
</reference>
<feature type="domain" description="HTH araC/xylS-type" evidence="4">
    <location>
        <begin position="223"/>
        <end position="324"/>
    </location>
</feature>
<proteinExistence type="predicted"/>
<evidence type="ECO:0000256" key="2">
    <source>
        <dbReference type="ARBA" id="ARBA00023125"/>
    </source>
</evidence>
<protein>
    <submittedName>
        <fullName evidence="5">AraC-like protein</fullName>
    </submittedName>
</protein>
<accession>A0A560H9N6</accession>
<dbReference type="AlphaFoldDB" id="A0A560H9N6"/>
<keyword evidence="1" id="KW-0805">Transcription regulation</keyword>
<dbReference type="InterPro" id="IPR018062">
    <property type="entry name" value="HTH_AraC-typ_CS"/>
</dbReference>
<dbReference type="SMART" id="SM00342">
    <property type="entry name" value="HTH_ARAC"/>
    <property type="match status" value="1"/>
</dbReference>
<comment type="caution">
    <text evidence="5">The sequence shown here is derived from an EMBL/GenBank/DDBJ whole genome shotgun (WGS) entry which is preliminary data.</text>
</comment>
<keyword evidence="3" id="KW-0804">Transcription</keyword>
<sequence length="327" mass="35568">MSSATASSPAAAKPYIHLSTAGLSPSDAKEFWADDVSARRPGLLLDFPNQASFQATATATSLGPVRLLALDVDPYVACRSRRYIARDLVDDFCLLHVDSGSTVVSDATGTDFPLDAGQFILLDEAAGFSLRFTSRTQAKALKMPRAWLSARMPQAEDLALTSIAPHTGWARALTSVLKEVAPETVETLPLPPGEVASQIAALLTLAAGHTAPEMKRYQRATLNRLRRAMRETLHDPALTPSRFAEQQGIAKRTLHALFAAAGTSFGRELTAMRLDYARSLLRDARFSTKSITEISALAGFANPSHFSRRFLEAFALSPSVYRRQHLR</sequence>
<keyword evidence="6" id="KW-1185">Reference proteome</keyword>
<organism evidence="5 6">
    <name type="scientific">Nitrospirillum amazonense</name>
    <dbReference type="NCBI Taxonomy" id="28077"/>
    <lineage>
        <taxon>Bacteria</taxon>
        <taxon>Pseudomonadati</taxon>
        <taxon>Pseudomonadota</taxon>
        <taxon>Alphaproteobacteria</taxon>
        <taxon>Rhodospirillales</taxon>
        <taxon>Azospirillaceae</taxon>
        <taxon>Nitrospirillum</taxon>
    </lineage>
</organism>
<dbReference type="InterPro" id="IPR050204">
    <property type="entry name" value="AraC_XylS_family_regulators"/>
</dbReference>
<evidence type="ECO:0000259" key="4">
    <source>
        <dbReference type="PROSITE" id="PS01124"/>
    </source>
</evidence>
<dbReference type="SUPFAM" id="SSF46689">
    <property type="entry name" value="Homeodomain-like"/>
    <property type="match status" value="1"/>
</dbReference>
<gene>
    <name evidence="5" type="ORF">FBZ90_106105</name>
</gene>
<dbReference type="PANTHER" id="PTHR46796">
    <property type="entry name" value="HTH-TYPE TRANSCRIPTIONAL ACTIVATOR RHAS-RELATED"/>
    <property type="match status" value="1"/>
</dbReference>
<dbReference type="Gene3D" id="1.10.10.60">
    <property type="entry name" value="Homeodomain-like"/>
    <property type="match status" value="1"/>
</dbReference>
<dbReference type="RefSeq" id="WP_145732182.1">
    <property type="nucleotide sequence ID" value="NZ_VITR01000006.1"/>
</dbReference>
<dbReference type="GO" id="GO:0043565">
    <property type="term" value="F:sequence-specific DNA binding"/>
    <property type="evidence" value="ECO:0007669"/>
    <property type="project" value="InterPro"/>
</dbReference>
<dbReference type="InterPro" id="IPR009057">
    <property type="entry name" value="Homeodomain-like_sf"/>
</dbReference>
<dbReference type="OrthoDB" id="9793400at2"/>
<dbReference type="PRINTS" id="PR00032">
    <property type="entry name" value="HTHARAC"/>
</dbReference>
<dbReference type="GO" id="GO:0003700">
    <property type="term" value="F:DNA-binding transcription factor activity"/>
    <property type="evidence" value="ECO:0007669"/>
    <property type="project" value="InterPro"/>
</dbReference>
<evidence type="ECO:0000313" key="5">
    <source>
        <dbReference type="EMBL" id="TWB42509.1"/>
    </source>
</evidence>